<protein>
    <recommendedName>
        <fullName evidence="8">MD-2-related lipid-recognition domain-containing protein</fullName>
    </recommendedName>
</protein>
<evidence type="ECO:0000256" key="3">
    <source>
        <dbReference type="ARBA" id="ARBA00011245"/>
    </source>
</evidence>
<feature type="region of interest" description="Disordered" evidence="7">
    <location>
        <begin position="1"/>
        <end position="21"/>
    </location>
</feature>
<comment type="subunit">
    <text evidence="3">Monomer.</text>
</comment>
<reference evidence="9 10" key="1">
    <citation type="submission" date="2017-08" db="EMBL/GenBank/DDBJ databases">
        <title>Acidophilic green algal genome provides insights into adaptation to an acidic environment.</title>
        <authorList>
            <person name="Hirooka S."/>
            <person name="Hirose Y."/>
            <person name="Kanesaki Y."/>
            <person name="Higuchi S."/>
            <person name="Fujiwara T."/>
            <person name="Onuma R."/>
            <person name="Era A."/>
            <person name="Ohbayashi R."/>
            <person name="Uzuka A."/>
            <person name="Nozaki H."/>
            <person name="Yoshikawa H."/>
            <person name="Miyagishima S.Y."/>
        </authorList>
    </citation>
    <scope>NUCLEOTIDE SEQUENCE [LARGE SCALE GENOMIC DNA]</scope>
    <source>
        <strain evidence="9 10">NIES-2499</strain>
    </source>
</reference>
<name>A0A250XCN7_9CHLO</name>
<dbReference type="InterPro" id="IPR039670">
    <property type="entry name" value="NPC2-like"/>
</dbReference>
<evidence type="ECO:0000256" key="1">
    <source>
        <dbReference type="ARBA" id="ARBA00002053"/>
    </source>
</evidence>
<comment type="function">
    <text evidence="1">Catalyzes the intermembrane transfer of phosphatidylglycerol and phosphatidylinositol.</text>
</comment>
<dbReference type="Gene3D" id="2.60.40.770">
    <property type="match status" value="1"/>
</dbReference>
<comment type="caution">
    <text evidence="9">The sequence shown here is derived from an EMBL/GenBank/DDBJ whole genome shotgun (WGS) entry which is preliminary data.</text>
</comment>
<evidence type="ECO:0000256" key="2">
    <source>
        <dbReference type="ARBA" id="ARBA00006370"/>
    </source>
</evidence>
<dbReference type="GO" id="GO:0032934">
    <property type="term" value="F:sterol binding"/>
    <property type="evidence" value="ECO:0007669"/>
    <property type="project" value="InterPro"/>
</dbReference>
<comment type="similarity">
    <text evidence="2">Belongs to the NPC2 family.</text>
</comment>
<gene>
    <name evidence="9" type="ORF">CEUSTIGMA_g8276.t1</name>
</gene>
<keyword evidence="5" id="KW-0732">Signal</keyword>
<keyword evidence="4" id="KW-0813">Transport</keyword>
<accession>A0A250XCN7</accession>
<dbReference type="InterPro" id="IPR014756">
    <property type="entry name" value="Ig_E-set"/>
</dbReference>
<dbReference type="OrthoDB" id="6409159at2759"/>
<dbReference type="GO" id="GO:0015918">
    <property type="term" value="P:sterol transport"/>
    <property type="evidence" value="ECO:0007669"/>
    <property type="project" value="InterPro"/>
</dbReference>
<sequence>MTWQPCDDTARKVSPTEVSLTPDPPVIGGSAQFDIIANSEEDIIKSGTVDITISFAGVDIFSKSDDLCDKAACPILKGPTKVTLVELLPPIAPPGDYGLKLVAKGSDSSELLCLLVNFELVMPEGGEAVDALRVTVSGKEGFSTSA</sequence>
<evidence type="ECO:0000259" key="8">
    <source>
        <dbReference type="SMART" id="SM00737"/>
    </source>
</evidence>
<evidence type="ECO:0000256" key="6">
    <source>
        <dbReference type="ARBA" id="ARBA00023055"/>
    </source>
</evidence>
<dbReference type="STRING" id="1157962.A0A250XCN7"/>
<dbReference type="PANTHER" id="PTHR11306">
    <property type="entry name" value="NIEMANN PICK TYPE C2 PROTEIN NPC2-RELATED"/>
    <property type="match status" value="1"/>
</dbReference>
<dbReference type="SUPFAM" id="SSF81296">
    <property type="entry name" value="E set domains"/>
    <property type="match status" value="1"/>
</dbReference>
<dbReference type="PANTHER" id="PTHR11306:SF0">
    <property type="entry name" value="PHOSPHATIDYLGLYCEROL_PHOSPHATIDYLINOSITOL TRANSFER PROTEIN"/>
    <property type="match status" value="1"/>
</dbReference>
<evidence type="ECO:0000256" key="4">
    <source>
        <dbReference type="ARBA" id="ARBA00022448"/>
    </source>
</evidence>
<dbReference type="Proteomes" id="UP000232323">
    <property type="component" value="Unassembled WGS sequence"/>
</dbReference>
<dbReference type="Pfam" id="PF02221">
    <property type="entry name" value="E1_DerP2_DerF2"/>
    <property type="match status" value="1"/>
</dbReference>
<dbReference type="InterPro" id="IPR003172">
    <property type="entry name" value="ML_dom"/>
</dbReference>
<evidence type="ECO:0000313" key="10">
    <source>
        <dbReference type="Proteomes" id="UP000232323"/>
    </source>
</evidence>
<dbReference type="AlphaFoldDB" id="A0A250XCN7"/>
<evidence type="ECO:0000256" key="7">
    <source>
        <dbReference type="SAM" id="MobiDB-lite"/>
    </source>
</evidence>
<keyword evidence="6" id="KW-0445">Lipid transport</keyword>
<dbReference type="SMART" id="SM00737">
    <property type="entry name" value="ML"/>
    <property type="match status" value="1"/>
</dbReference>
<keyword evidence="10" id="KW-1185">Reference proteome</keyword>
<organism evidence="9 10">
    <name type="scientific">Chlamydomonas eustigma</name>
    <dbReference type="NCBI Taxonomy" id="1157962"/>
    <lineage>
        <taxon>Eukaryota</taxon>
        <taxon>Viridiplantae</taxon>
        <taxon>Chlorophyta</taxon>
        <taxon>core chlorophytes</taxon>
        <taxon>Chlorophyceae</taxon>
        <taxon>CS clade</taxon>
        <taxon>Chlamydomonadales</taxon>
        <taxon>Chlamydomonadaceae</taxon>
        <taxon>Chlamydomonas</taxon>
    </lineage>
</organism>
<evidence type="ECO:0000313" key="9">
    <source>
        <dbReference type="EMBL" id="GAX80841.1"/>
    </source>
</evidence>
<proteinExistence type="inferred from homology"/>
<evidence type="ECO:0000256" key="5">
    <source>
        <dbReference type="ARBA" id="ARBA00022729"/>
    </source>
</evidence>
<dbReference type="EMBL" id="BEGY01000057">
    <property type="protein sequence ID" value="GAX80841.1"/>
    <property type="molecule type" value="Genomic_DNA"/>
</dbReference>
<feature type="domain" description="MD-2-related lipid-recognition" evidence="8">
    <location>
        <begin position="3"/>
        <end position="118"/>
    </location>
</feature>